<dbReference type="Pfam" id="PF08668">
    <property type="entry name" value="HDOD"/>
    <property type="match status" value="1"/>
</dbReference>
<dbReference type="Gene3D" id="1.10.3210.10">
    <property type="entry name" value="Hypothetical protein af1432"/>
    <property type="match status" value="1"/>
</dbReference>
<dbReference type="eggNOG" id="COG1639">
    <property type="taxonomic scope" value="Bacteria"/>
</dbReference>
<dbReference type="PROSITE" id="PS51833">
    <property type="entry name" value="HDOD"/>
    <property type="match status" value="1"/>
</dbReference>
<dbReference type="Proteomes" id="UP000006898">
    <property type="component" value="Chromosome"/>
</dbReference>
<reference evidence="2 3" key="1">
    <citation type="journal article" date="2010" name="Nature">
        <title>Nitrite-driven anaerobic methane oxidation by oxygenic bacteria.</title>
        <authorList>
            <person name="Ettwig K.F."/>
            <person name="Butler M.K."/>
            <person name="Le Paslier D."/>
            <person name="Pelletier E."/>
            <person name="Mangenot S."/>
            <person name="Kuypers M.M.M."/>
            <person name="Schreiber F."/>
            <person name="Dutilh B.E."/>
            <person name="Zedelius J."/>
            <person name="de Beer D."/>
            <person name="Gloerich J."/>
            <person name="Wessels H.J.C.T."/>
            <person name="van Allen T."/>
            <person name="Luesken F."/>
            <person name="Wu M."/>
            <person name="van de Pas-Schoonen K.T."/>
            <person name="Op den Camp H.J.M."/>
            <person name="Janssen-Megens E.M."/>
            <person name="Francoijs K-J."/>
            <person name="Stunnenberg H."/>
            <person name="Weissenbach J."/>
            <person name="Jetten M.S.M."/>
            <person name="Strous M."/>
        </authorList>
    </citation>
    <scope>NUCLEOTIDE SEQUENCE [LARGE SCALE GENOMIC DNA]</scope>
</reference>
<sequence>MNVYGVSVDTSTPSLEEMIAQIREISTIPHIALQIIEVMNNPRSSAAALETAVGSDPSLAVRILRTANSAAYGLRRPVQTVTWAINILGTNEVRNLAMTALVAERFKKDTVVGSYTRRGLWRHMVCVALASRLVASRAGLRTFSEAFLAGLLHDVGIVLLDQYLHQPFAGIVTVLKPGISLCQTEREHLGFDHAQLGARVAEQWRFSPVILTAIRHHHASERCSDESRFIVQAVEVANFICASKGIRSMGASHIAPPSASTLAALSIDRMGLKVLYDDMDGEMAKAHALINI</sequence>
<name>D5MGF8_METO1</name>
<dbReference type="PANTHER" id="PTHR33525:SF3">
    <property type="entry name" value="RIBONUCLEASE Y"/>
    <property type="match status" value="1"/>
</dbReference>
<proteinExistence type="predicted"/>
<dbReference type="STRING" id="671143.DAMO_1781"/>
<evidence type="ECO:0000313" key="2">
    <source>
        <dbReference type="EMBL" id="CBE68839.1"/>
    </source>
</evidence>
<dbReference type="SUPFAM" id="SSF109604">
    <property type="entry name" value="HD-domain/PDEase-like"/>
    <property type="match status" value="1"/>
</dbReference>
<dbReference type="PANTHER" id="PTHR33525">
    <property type="match status" value="1"/>
</dbReference>
<dbReference type="HOGENOM" id="CLU_048246_4_2_0"/>
<dbReference type="InterPro" id="IPR052340">
    <property type="entry name" value="RNase_Y/CdgJ"/>
</dbReference>
<feature type="domain" description="HDOD" evidence="1">
    <location>
        <begin position="25"/>
        <end position="220"/>
    </location>
</feature>
<dbReference type="InterPro" id="IPR013976">
    <property type="entry name" value="HDOD"/>
</dbReference>
<organism evidence="2 3">
    <name type="scientific">Methylomirabilis oxygeniifera</name>
    <dbReference type="NCBI Taxonomy" id="671143"/>
    <lineage>
        <taxon>Bacteria</taxon>
        <taxon>Candidatus Methylomirabilota</taxon>
        <taxon>Candidatus Methylomirabilia</taxon>
        <taxon>Candidatus Methylomirabilales</taxon>
        <taxon>Candidatus Methylomirabilaceae</taxon>
        <taxon>Candidatus Methylomirabilis</taxon>
    </lineage>
</organism>
<dbReference type="InterPro" id="IPR003607">
    <property type="entry name" value="HD/PDEase_dom"/>
</dbReference>
<gene>
    <name evidence="2" type="ORF">DAMO_1781</name>
</gene>
<evidence type="ECO:0000259" key="1">
    <source>
        <dbReference type="PROSITE" id="PS51833"/>
    </source>
</evidence>
<dbReference type="KEGG" id="mox:DAMO_1781"/>
<dbReference type="EMBL" id="FP565575">
    <property type="protein sequence ID" value="CBE68839.1"/>
    <property type="molecule type" value="Genomic_DNA"/>
</dbReference>
<dbReference type="CDD" id="cd00077">
    <property type="entry name" value="HDc"/>
    <property type="match status" value="1"/>
</dbReference>
<dbReference type="AlphaFoldDB" id="D5MGF8"/>
<protein>
    <submittedName>
        <fullName evidence="2">Putative HD domain protein</fullName>
    </submittedName>
</protein>
<accession>D5MGF8</accession>
<evidence type="ECO:0000313" key="3">
    <source>
        <dbReference type="Proteomes" id="UP000006898"/>
    </source>
</evidence>